<evidence type="ECO:0000259" key="11">
    <source>
        <dbReference type="PROSITE" id="PS51471"/>
    </source>
</evidence>
<dbReference type="AlphaFoldDB" id="A0A1Y6CR47"/>
<gene>
    <name evidence="12" type="ORF">SAMN06296036_1483</name>
</gene>
<dbReference type="SUPFAM" id="SSF51197">
    <property type="entry name" value="Clavaminate synthase-like"/>
    <property type="match status" value="1"/>
</dbReference>
<dbReference type="GO" id="GO:0102276">
    <property type="term" value="F:2-oxoglutarate oxygenase/decarboxylase (ethylene-forming) activity"/>
    <property type="evidence" value="ECO:0007669"/>
    <property type="project" value="UniProtKB-EC"/>
</dbReference>
<evidence type="ECO:0000256" key="3">
    <source>
        <dbReference type="ARBA" id="ARBA00012531"/>
    </source>
</evidence>
<dbReference type="Pfam" id="PF03171">
    <property type="entry name" value="2OG-FeII_Oxy"/>
    <property type="match status" value="1"/>
</dbReference>
<dbReference type="Proteomes" id="UP000192907">
    <property type="component" value="Unassembled WGS sequence"/>
</dbReference>
<keyword evidence="5" id="KW-0266">Ethylene biosynthesis</keyword>
<evidence type="ECO:0000256" key="1">
    <source>
        <dbReference type="ARBA" id="ARBA00004767"/>
    </source>
</evidence>
<feature type="domain" description="Fe2OG dioxygenase" evidence="11">
    <location>
        <begin position="171"/>
        <end position="276"/>
    </location>
</feature>
<dbReference type="InterPro" id="IPR044861">
    <property type="entry name" value="IPNS-like_FE2OG_OXY"/>
</dbReference>
<keyword evidence="10" id="KW-0479">Metal-binding</keyword>
<evidence type="ECO:0000256" key="10">
    <source>
        <dbReference type="RuleBase" id="RU003682"/>
    </source>
</evidence>
<comment type="catalytic activity">
    <reaction evidence="8">
        <text>2-oxoglutarate + O2 + 2 H(+) = ethene + 3 CO2 + H2O</text>
        <dbReference type="Rhea" id="RHEA:31523"/>
        <dbReference type="ChEBI" id="CHEBI:15377"/>
        <dbReference type="ChEBI" id="CHEBI:15378"/>
        <dbReference type="ChEBI" id="CHEBI:15379"/>
        <dbReference type="ChEBI" id="CHEBI:16526"/>
        <dbReference type="ChEBI" id="CHEBI:16810"/>
        <dbReference type="ChEBI" id="CHEBI:18153"/>
        <dbReference type="EC" id="1.13.12.19"/>
    </reaction>
</comment>
<protein>
    <recommendedName>
        <fullName evidence="4">2-oxoglutarate-dependent ethylene/succinate-forming enzyme</fullName>
        <ecNumber evidence="3">1.13.12.19</ecNumber>
        <ecNumber evidence="2">1.14.20.7</ecNumber>
    </recommendedName>
    <alternativeName>
        <fullName evidence="6">2-oxoglutarate dioxygenase (ethylene-forming)</fullName>
    </alternativeName>
    <alternativeName>
        <fullName evidence="7">2-oxoglutarate/L-arginine monooxygenase/decarboxylase (succinate-forming)</fullName>
    </alternativeName>
</protein>
<dbReference type="EMBL" id="FWZT01000048">
    <property type="protein sequence ID" value="SMF83599.1"/>
    <property type="molecule type" value="Genomic_DNA"/>
</dbReference>
<organism evidence="12 13">
    <name type="scientific">Pseudobacteriovorax antillogorgiicola</name>
    <dbReference type="NCBI Taxonomy" id="1513793"/>
    <lineage>
        <taxon>Bacteria</taxon>
        <taxon>Pseudomonadati</taxon>
        <taxon>Bdellovibrionota</taxon>
        <taxon>Oligoflexia</taxon>
        <taxon>Oligoflexales</taxon>
        <taxon>Pseudobacteriovoracaceae</taxon>
        <taxon>Pseudobacteriovorax</taxon>
    </lineage>
</organism>
<reference evidence="13" key="1">
    <citation type="submission" date="2017-04" db="EMBL/GenBank/DDBJ databases">
        <authorList>
            <person name="Varghese N."/>
            <person name="Submissions S."/>
        </authorList>
    </citation>
    <scope>NUCLEOTIDE SEQUENCE [LARGE SCALE GENOMIC DNA]</scope>
    <source>
        <strain evidence="13">RKEM611</strain>
    </source>
</reference>
<dbReference type="InterPro" id="IPR050231">
    <property type="entry name" value="Iron_ascorbate_oxido_reductase"/>
</dbReference>
<comment type="catalytic activity">
    <reaction evidence="9">
        <text>L-arginine + 2-oxoglutarate + O2 = guanidine + L-glutamate 5-semialdehyde + succinate + CO2</text>
        <dbReference type="Rhea" id="RHEA:31535"/>
        <dbReference type="ChEBI" id="CHEBI:15379"/>
        <dbReference type="ChEBI" id="CHEBI:16526"/>
        <dbReference type="ChEBI" id="CHEBI:16810"/>
        <dbReference type="ChEBI" id="CHEBI:30031"/>
        <dbReference type="ChEBI" id="CHEBI:30087"/>
        <dbReference type="ChEBI" id="CHEBI:32682"/>
        <dbReference type="ChEBI" id="CHEBI:58066"/>
        <dbReference type="EC" id="1.14.20.7"/>
    </reaction>
</comment>
<dbReference type="Gene3D" id="2.60.120.330">
    <property type="entry name" value="B-lactam Antibiotic, Isopenicillin N Synthase, Chain"/>
    <property type="match status" value="1"/>
</dbReference>
<keyword evidence="10" id="KW-0560">Oxidoreductase</keyword>
<dbReference type="Pfam" id="PF14226">
    <property type="entry name" value="DIOX_N"/>
    <property type="match status" value="1"/>
</dbReference>
<comment type="similarity">
    <text evidence="10">Belongs to the iron/ascorbate-dependent oxidoreductase family.</text>
</comment>
<dbReference type="InterPro" id="IPR026992">
    <property type="entry name" value="DIOX_N"/>
</dbReference>
<sequence length="317" mass="35629">MSTPNTIPVIDLNDYLSDDKNKKQKFVDNVGAALKDVGFFALTNHGLPQDLVSEAYSISEKFFKLDEATKRKYENLEIQGQRGYTSFGREHAKDHDAPDLKEFWHVGQDLSDGHKLADVYPQNIWPKELPSFETTMKDIYQQLERCSLQILEACSLYIGEDKSLFRDMAVDGNTILRLIHYPPIPEDANPASVRAAAHEDINLITLLIDATTSGLEIMDRNGNWLPVVTPRGCIIVDSGDMLQNASNGFYKATTHRVVNPNDSRSRRFSMPFFVHARSEVPLNPIASCVAKTGGEKKYPDITAGEYLHQRLKEIGLS</sequence>
<evidence type="ECO:0000256" key="9">
    <source>
        <dbReference type="ARBA" id="ARBA00049359"/>
    </source>
</evidence>
<keyword evidence="10" id="KW-0408">Iron</keyword>
<proteinExistence type="inferred from homology"/>
<evidence type="ECO:0000256" key="6">
    <source>
        <dbReference type="ARBA" id="ARBA00031011"/>
    </source>
</evidence>
<dbReference type="PRINTS" id="PR00682">
    <property type="entry name" value="IPNSYNTHASE"/>
</dbReference>
<keyword evidence="13" id="KW-1185">Reference proteome</keyword>
<name>A0A1Y6CR47_9BACT</name>
<evidence type="ECO:0000256" key="7">
    <source>
        <dbReference type="ARBA" id="ARBA00031282"/>
    </source>
</evidence>
<dbReference type="GO" id="GO:0046872">
    <property type="term" value="F:metal ion binding"/>
    <property type="evidence" value="ECO:0007669"/>
    <property type="project" value="UniProtKB-KW"/>
</dbReference>
<evidence type="ECO:0000256" key="8">
    <source>
        <dbReference type="ARBA" id="ARBA00047725"/>
    </source>
</evidence>
<evidence type="ECO:0000256" key="4">
    <source>
        <dbReference type="ARBA" id="ARBA00019045"/>
    </source>
</evidence>
<comment type="pathway">
    <text evidence="1">Alkene biosynthesis; ethylene biosynthesis via 2-oxoglutarate.</text>
</comment>
<evidence type="ECO:0000313" key="13">
    <source>
        <dbReference type="Proteomes" id="UP000192907"/>
    </source>
</evidence>
<dbReference type="RefSeq" id="WP_132326360.1">
    <property type="nucleotide sequence ID" value="NZ_FWZT01000048.1"/>
</dbReference>
<dbReference type="OrthoDB" id="5288930at2"/>
<evidence type="ECO:0000256" key="2">
    <source>
        <dbReference type="ARBA" id="ARBA00012293"/>
    </source>
</evidence>
<dbReference type="InterPro" id="IPR005123">
    <property type="entry name" value="Oxoglu/Fe-dep_dioxygenase_dom"/>
</dbReference>
<dbReference type="InterPro" id="IPR027443">
    <property type="entry name" value="IPNS-like_sf"/>
</dbReference>
<dbReference type="EC" id="1.14.20.7" evidence="2"/>
<dbReference type="STRING" id="1513793.SAMN06296036_1483"/>
<accession>A0A1Y6CR47</accession>
<evidence type="ECO:0000313" key="12">
    <source>
        <dbReference type="EMBL" id="SMF83599.1"/>
    </source>
</evidence>
<dbReference type="GO" id="GO:0009693">
    <property type="term" value="P:ethylene biosynthetic process"/>
    <property type="evidence" value="ECO:0007669"/>
    <property type="project" value="UniProtKB-KW"/>
</dbReference>
<dbReference type="EC" id="1.13.12.19" evidence="3"/>
<evidence type="ECO:0000256" key="5">
    <source>
        <dbReference type="ARBA" id="ARBA00022666"/>
    </source>
</evidence>
<dbReference type="PROSITE" id="PS51471">
    <property type="entry name" value="FE2OG_OXY"/>
    <property type="match status" value="1"/>
</dbReference>
<dbReference type="PANTHER" id="PTHR47990">
    <property type="entry name" value="2-OXOGLUTARATE (2OG) AND FE(II)-DEPENDENT OXYGENASE SUPERFAMILY PROTEIN-RELATED"/>
    <property type="match status" value="1"/>
</dbReference>